<dbReference type="PROSITE" id="PS50181">
    <property type="entry name" value="FBOX"/>
    <property type="match status" value="1"/>
</dbReference>
<dbReference type="AlphaFoldDB" id="A0AAD4E007"/>
<name>A0AAD4E007_9AGAM</name>
<sequence length="430" mass="49034">MILKFLERNFLIMTDDCNMQTVNSNVNFSTAVTDVIGALQNMIADLGNSTATIPSRNHALFTLKGRSLNAILTERQQQLDTLKTVMESIQNIHAQLVEEKDKVIESINLHERLESSALWRLPTEILSHIFVYCLPEDEYLSPASRLGPILLTRICRRWREVVVSMSRLWCRLRLEVQHDDWQQRAFCYEAWLKRTSGQPLSLALHFYGNGTRQAQTLLQPHIHQITSLYIDFHGVDEPGFSFKFFPALQELSIVGHTAAIAQPISQLPSMLTSLKFPGMWWFDLELLASFAPVWAQLTEVEIYVDKQDAFIRLLQLCPNLSSLKTGIVVSQVQPLEPFTHPTLESLHVCGRAWIFGNPLSGVFNTLSLPNLRVLDVWNTSMWPHEEFKGFLAQSERSLENLNFGAVAITTEEQRAEYVALMPFLKVVVDP</sequence>
<dbReference type="InterPro" id="IPR032675">
    <property type="entry name" value="LRR_dom_sf"/>
</dbReference>
<dbReference type="RefSeq" id="XP_041222673.1">
    <property type="nucleotide sequence ID" value="XM_041362445.1"/>
</dbReference>
<comment type="caution">
    <text evidence="2">The sequence shown here is derived from an EMBL/GenBank/DDBJ whole genome shotgun (WGS) entry which is preliminary data.</text>
</comment>
<gene>
    <name evidence="2" type="ORF">F5891DRAFT_1050380</name>
</gene>
<proteinExistence type="predicted"/>
<organism evidence="2 3">
    <name type="scientific">Suillus fuscotomentosus</name>
    <dbReference type="NCBI Taxonomy" id="1912939"/>
    <lineage>
        <taxon>Eukaryota</taxon>
        <taxon>Fungi</taxon>
        <taxon>Dikarya</taxon>
        <taxon>Basidiomycota</taxon>
        <taxon>Agaricomycotina</taxon>
        <taxon>Agaricomycetes</taxon>
        <taxon>Agaricomycetidae</taxon>
        <taxon>Boletales</taxon>
        <taxon>Suillineae</taxon>
        <taxon>Suillaceae</taxon>
        <taxon>Suillus</taxon>
    </lineage>
</organism>
<feature type="domain" description="F-box" evidence="1">
    <location>
        <begin position="115"/>
        <end position="172"/>
    </location>
</feature>
<dbReference type="Gene3D" id="3.80.10.10">
    <property type="entry name" value="Ribonuclease Inhibitor"/>
    <property type="match status" value="1"/>
</dbReference>
<dbReference type="SUPFAM" id="SSF52047">
    <property type="entry name" value="RNI-like"/>
    <property type="match status" value="1"/>
</dbReference>
<dbReference type="GeneID" id="64656743"/>
<dbReference type="InterPro" id="IPR001810">
    <property type="entry name" value="F-box_dom"/>
</dbReference>
<protein>
    <recommendedName>
        <fullName evidence="1">F-box domain-containing protein</fullName>
    </recommendedName>
</protein>
<reference evidence="2" key="1">
    <citation type="journal article" date="2020" name="New Phytol.">
        <title>Comparative genomics reveals dynamic genome evolution in host specialist ectomycorrhizal fungi.</title>
        <authorList>
            <person name="Lofgren L.A."/>
            <person name="Nguyen N.H."/>
            <person name="Vilgalys R."/>
            <person name="Ruytinx J."/>
            <person name="Liao H.L."/>
            <person name="Branco S."/>
            <person name="Kuo A."/>
            <person name="LaButti K."/>
            <person name="Lipzen A."/>
            <person name="Andreopoulos W."/>
            <person name="Pangilinan J."/>
            <person name="Riley R."/>
            <person name="Hundley H."/>
            <person name="Na H."/>
            <person name="Barry K."/>
            <person name="Grigoriev I.V."/>
            <person name="Stajich J.E."/>
            <person name="Kennedy P.G."/>
        </authorList>
    </citation>
    <scope>NUCLEOTIDE SEQUENCE</scope>
    <source>
        <strain evidence="2">FC203</strain>
    </source>
</reference>
<evidence type="ECO:0000313" key="3">
    <source>
        <dbReference type="Proteomes" id="UP001195769"/>
    </source>
</evidence>
<evidence type="ECO:0000259" key="1">
    <source>
        <dbReference type="PROSITE" id="PS50181"/>
    </source>
</evidence>
<dbReference type="Pfam" id="PF12937">
    <property type="entry name" value="F-box-like"/>
    <property type="match status" value="1"/>
</dbReference>
<evidence type="ECO:0000313" key="2">
    <source>
        <dbReference type="EMBL" id="KAG1897097.1"/>
    </source>
</evidence>
<dbReference type="EMBL" id="JABBWK010000049">
    <property type="protein sequence ID" value="KAG1897097.1"/>
    <property type="molecule type" value="Genomic_DNA"/>
</dbReference>
<dbReference type="Proteomes" id="UP001195769">
    <property type="component" value="Unassembled WGS sequence"/>
</dbReference>
<keyword evidence="3" id="KW-1185">Reference proteome</keyword>
<accession>A0AAD4E007</accession>